<evidence type="ECO:0000256" key="1">
    <source>
        <dbReference type="ARBA" id="ARBA00004571"/>
    </source>
</evidence>
<dbReference type="InterPro" id="IPR041700">
    <property type="entry name" value="OMP_b-brl_3"/>
</dbReference>
<proteinExistence type="inferred from homology"/>
<dbReference type="InterPro" id="IPR036942">
    <property type="entry name" value="Beta-barrel_TonB_sf"/>
</dbReference>
<gene>
    <name evidence="12" type="ORF">GWK08_05155</name>
</gene>
<keyword evidence="13" id="KW-1185">Reference proteome</keyword>
<keyword evidence="3 8" id="KW-1134">Transmembrane beta strand</keyword>
<dbReference type="InterPro" id="IPR008969">
    <property type="entry name" value="CarboxyPept-like_regulatory"/>
</dbReference>
<dbReference type="InterPro" id="IPR039426">
    <property type="entry name" value="TonB-dep_rcpt-like"/>
</dbReference>
<keyword evidence="2 8" id="KW-0813">Transport</keyword>
<dbReference type="PROSITE" id="PS52016">
    <property type="entry name" value="TONB_DEPENDENT_REC_3"/>
    <property type="match status" value="1"/>
</dbReference>
<dbReference type="Pfam" id="PF07715">
    <property type="entry name" value="Plug"/>
    <property type="match status" value="1"/>
</dbReference>
<organism evidence="12 13">
    <name type="scientific">Leptobacterium flavescens</name>
    <dbReference type="NCBI Taxonomy" id="472055"/>
    <lineage>
        <taxon>Bacteria</taxon>
        <taxon>Pseudomonadati</taxon>
        <taxon>Bacteroidota</taxon>
        <taxon>Flavobacteriia</taxon>
        <taxon>Flavobacteriales</taxon>
        <taxon>Flavobacteriaceae</taxon>
        <taxon>Leptobacterium</taxon>
    </lineage>
</organism>
<reference evidence="12 13" key="1">
    <citation type="submission" date="2020-01" db="EMBL/GenBank/DDBJ databases">
        <title>Leptobacterium flavescens.</title>
        <authorList>
            <person name="Wang G."/>
        </authorList>
    </citation>
    <scope>NUCLEOTIDE SEQUENCE [LARGE SCALE GENOMIC DNA]</scope>
    <source>
        <strain evidence="12 13">KCTC 22160</strain>
    </source>
</reference>
<protein>
    <submittedName>
        <fullName evidence="12">TonB-dependent receptor</fullName>
    </submittedName>
</protein>
<dbReference type="GO" id="GO:0015344">
    <property type="term" value="F:siderophore uptake transmembrane transporter activity"/>
    <property type="evidence" value="ECO:0007669"/>
    <property type="project" value="TreeGrafter"/>
</dbReference>
<dbReference type="Gene3D" id="2.40.170.20">
    <property type="entry name" value="TonB-dependent receptor, beta-barrel domain"/>
    <property type="match status" value="1"/>
</dbReference>
<dbReference type="InterPro" id="IPR012910">
    <property type="entry name" value="Plug_dom"/>
</dbReference>
<dbReference type="InterPro" id="IPR037066">
    <property type="entry name" value="Plug_dom_sf"/>
</dbReference>
<evidence type="ECO:0000256" key="9">
    <source>
        <dbReference type="SAM" id="SignalP"/>
    </source>
</evidence>
<keyword evidence="7 8" id="KW-0998">Cell outer membrane</keyword>
<dbReference type="SUPFAM" id="SSF49464">
    <property type="entry name" value="Carboxypeptidase regulatory domain-like"/>
    <property type="match status" value="1"/>
</dbReference>
<dbReference type="RefSeq" id="WP_163605827.1">
    <property type="nucleotide sequence ID" value="NZ_JAABOO010000001.1"/>
</dbReference>
<evidence type="ECO:0000256" key="6">
    <source>
        <dbReference type="ARBA" id="ARBA00023136"/>
    </source>
</evidence>
<keyword evidence="5 9" id="KW-0732">Signal</keyword>
<comment type="caution">
    <text evidence="12">The sequence shown here is derived from an EMBL/GenBank/DDBJ whole genome shotgun (WGS) entry which is preliminary data.</text>
</comment>
<dbReference type="Gene3D" id="2.170.130.10">
    <property type="entry name" value="TonB-dependent receptor, plug domain"/>
    <property type="match status" value="1"/>
</dbReference>
<evidence type="ECO:0000256" key="7">
    <source>
        <dbReference type="ARBA" id="ARBA00023237"/>
    </source>
</evidence>
<name>A0A6P0UIJ7_9FLAO</name>
<dbReference type="Pfam" id="PF13715">
    <property type="entry name" value="CarbopepD_reg_2"/>
    <property type="match status" value="1"/>
</dbReference>
<evidence type="ECO:0000259" key="11">
    <source>
        <dbReference type="Pfam" id="PF14905"/>
    </source>
</evidence>
<evidence type="ECO:0000313" key="13">
    <source>
        <dbReference type="Proteomes" id="UP000468581"/>
    </source>
</evidence>
<sequence>MRTQLNVFFLLVCSLGLAQNSISGKISDFNTNEIIGWADIILLKDDKVVLNTISKDDGHYELTGIDNGTYTLKVNYLGYQDFTVPVSLSGNSKRELDIKLKSNRELLGEVVLTAERTTIEFKSDKRVVNIGRDLLAAGASTENILRQIPSVDVDISGNVSLRNDNNVIIMIDGKRSTLSSADIIAQVPSNLIKQIEVITNPSAKYDAEGVSGLINIITRRPRMNGGNFSVNAGIGEQDRYHFTPSGNYRSGKFNFYVNYNLRFPYFGSSVNTLRQTTDEIIEQQTGTEFENARVNYLKSGVDIFIDSTNTLSFSGIYARNVHSLTDETATRIEELATGTERMIMFNSENMHIHVSKELNANYRKEFNGRNHYLEADINLANFPNTFQIDQREVEAGQADFIIDDSQRRENTITTLSADYHRKNKKGNTLETGLKAEFKNLDNFQDRTEQSETITVIEDNFLYEDRVLAAYVVYEHTFKKLSLKGGLRLEDYRIDLNSNDVETFDDSYTNLFPSFSLSYKVKENEFSANYTRRISRPGIFSLNPFTVEQGNLNRRRGNPFLRPSFANKVELNYNRKFKKINLNASAFYSQIDDVIQFIFIREGDFIINTFDNIGTSRQYGIELFSRINWSKWWSSNLSMNYYFSDFETQQFANTHTFSQQYRLQNDFRFAKSWSVQLNGNLNPRRQNLQQEIQTNYRLDLAVSKRILKNKGQLILRINDIFNTSEFDVERNLNDLSERTFRKPFSRYAYLTMRYNFSFGQNNQQNRLRKQRRYNSGNVD</sequence>
<keyword evidence="4 8" id="KW-0812">Transmembrane</keyword>
<evidence type="ECO:0000256" key="5">
    <source>
        <dbReference type="ARBA" id="ARBA00022729"/>
    </source>
</evidence>
<dbReference type="PANTHER" id="PTHR30069">
    <property type="entry name" value="TONB-DEPENDENT OUTER MEMBRANE RECEPTOR"/>
    <property type="match status" value="1"/>
</dbReference>
<dbReference type="Gene3D" id="2.60.40.1120">
    <property type="entry name" value="Carboxypeptidase-like, regulatory domain"/>
    <property type="match status" value="1"/>
</dbReference>
<evidence type="ECO:0000313" key="12">
    <source>
        <dbReference type="EMBL" id="NER12817.1"/>
    </source>
</evidence>
<feature type="chain" id="PRO_5027123976" evidence="9">
    <location>
        <begin position="19"/>
        <end position="778"/>
    </location>
</feature>
<accession>A0A6P0UIJ7</accession>
<evidence type="ECO:0000256" key="2">
    <source>
        <dbReference type="ARBA" id="ARBA00022448"/>
    </source>
</evidence>
<evidence type="ECO:0000256" key="8">
    <source>
        <dbReference type="PROSITE-ProRule" id="PRU01360"/>
    </source>
</evidence>
<feature type="domain" description="Outer membrane protein beta-barrel" evidence="11">
    <location>
        <begin position="365"/>
        <end position="753"/>
    </location>
</feature>
<dbReference type="GO" id="GO:0009279">
    <property type="term" value="C:cell outer membrane"/>
    <property type="evidence" value="ECO:0007669"/>
    <property type="project" value="UniProtKB-SubCell"/>
</dbReference>
<feature type="domain" description="TonB-dependent receptor plug" evidence="10">
    <location>
        <begin position="138"/>
        <end position="212"/>
    </location>
</feature>
<evidence type="ECO:0000259" key="10">
    <source>
        <dbReference type="Pfam" id="PF07715"/>
    </source>
</evidence>
<evidence type="ECO:0000256" key="3">
    <source>
        <dbReference type="ARBA" id="ARBA00022452"/>
    </source>
</evidence>
<dbReference type="EMBL" id="JAABOO010000001">
    <property type="protein sequence ID" value="NER12817.1"/>
    <property type="molecule type" value="Genomic_DNA"/>
</dbReference>
<dbReference type="GO" id="GO:0044718">
    <property type="term" value="P:siderophore transmembrane transport"/>
    <property type="evidence" value="ECO:0007669"/>
    <property type="project" value="TreeGrafter"/>
</dbReference>
<dbReference type="Pfam" id="PF14905">
    <property type="entry name" value="OMP_b-brl_3"/>
    <property type="match status" value="1"/>
</dbReference>
<dbReference type="Proteomes" id="UP000468581">
    <property type="component" value="Unassembled WGS sequence"/>
</dbReference>
<feature type="signal peptide" evidence="9">
    <location>
        <begin position="1"/>
        <end position="18"/>
    </location>
</feature>
<comment type="subcellular location">
    <subcellularLocation>
        <location evidence="1 8">Cell outer membrane</location>
        <topology evidence="1 8">Multi-pass membrane protein</topology>
    </subcellularLocation>
</comment>
<evidence type="ECO:0000256" key="4">
    <source>
        <dbReference type="ARBA" id="ARBA00022692"/>
    </source>
</evidence>
<dbReference type="PANTHER" id="PTHR30069:SF29">
    <property type="entry name" value="HEMOGLOBIN AND HEMOGLOBIN-HAPTOGLOBIN-BINDING PROTEIN 1-RELATED"/>
    <property type="match status" value="1"/>
</dbReference>
<keyword evidence="6 8" id="KW-0472">Membrane</keyword>
<dbReference type="AlphaFoldDB" id="A0A6P0UIJ7"/>
<keyword evidence="12" id="KW-0675">Receptor</keyword>
<comment type="similarity">
    <text evidence="8">Belongs to the TonB-dependent receptor family.</text>
</comment>
<dbReference type="SUPFAM" id="SSF56935">
    <property type="entry name" value="Porins"/>
    <property type="match status" value="1"/>
</dbReference>